<proteinExistence type="predicted"/>
<dbReference type="InterPro" id="IPR014867">
    <property type="entry name" value="Spore_coat_CotH_CotH2/3/7"/>
</dbReference>
<reference evidence="1" key="2">
    <citation type="submission" date="2023-06" db="EMBL/GenBank/DDBJ databases">
        <authorList>
            <person name="Zeman M."/>
            <person name="Kubasova T."/>
            <person name="Jahodarova E."/>
            <person name="Nykrynova M."/>
            <person name="Rychlik I."/>
        </authorList>
    </citation>
    <scope>NUCLEOTIDE SEQUENCE</scope>
    <source>
        <strain evidence="1">ET39</strain>
    </source>
</reference>
<gene>
    <name evidence="1" type="ORF">QUV96_03835</name>
</gene>
<dbReference type="PANTHER" id="PTHR40050:SF1">
    <property type="entry name" value="INNER SPORE COAT PROTEIN H"/>
    <property type="match status" value="1"/>
</dbReference>
<keyword evidence="2" id="KW-1185">Reference proteome</keyword>
<keyword evidence="1" id="KW-0808">Transferase</keyword>
<sequence length="479" mass="54918">MIRHRLVDQICLAGLVVALMITALLSVWASVQEENGVAMAYETRLFDDTRVHTIDITIDDWSALIEEAQEERYVPCTMTIDDEVFRQVGIRAKGNNSLRLTSEYELARYSLKVEFDHYLPQGNYHGLDKLSLDASFQDNSYLKTVLAFDMMRFMGVPTPLCSYAWVRVNGEDWGLFLAVEECEEAFASRNFGWDHGVLYQPDYRSLNDENADVALRYIDEQPSSYPNIFDHAKTPMVHSDQRRLIEALRKLSQGEVTTAVHTDEVLRYFVVQVFVMNWDSYLGHTGHNYILYEEEGRLWMLPWDYNLAFGTYALGMSDPIRDPNVLINYPIDTPAEGSIMRQRPLYHELMKEDALFAQYHSLFSPFLADYFDSGRFEALLQEKEALIAPYVKKDPTAFCSYADHQLAVDTLRQVCQKRKESIQGQLEGRYPSTLAQQQAQPGVGVDAAMIDLRALGDFDDLRNAKERQQAALARITDAK</sequence>
<comment type="caution">
    <text evidence="1">The sequence shown here is derived from an EMBL/GenBank/DDBJ whole genome shotgun (WGS) entry which is preliminary data.</text>
</comment>
<dbReference type="Pfam" id="PF08757">
    <property type="entry name" value="CotH"/>
    <property type="match status" value="1"/>
</dbReference>
<dbReference type="EMBL" id="JAUDCG010000012">
    <property type="protein sequence ID" value="MDM8156767.1"/>
    <property type="molecule type" value="Genomic_DNA"/>
</dbReference>
<evidence type="ECO:0000313" key="1">
    <source>
        <dbReference type="EMBL" id="MDM8156767.1"/>
    </source>
</evidence>
<reference evidence="1" key="1">
    <citation type="submission" date="2023-06" db="EMBL/GenBank/DDBJ databases">
        <title>Identification and characterization of horizontal gene transfer across gut microbiota members of farm animals based on homology search.</title>
        <authorList>
            <person name="Schwarzerova J."/>
            <person name="Nykrynova M."/>
            <person name="Jureckova K."/>
            <person name="Cejkova D."/>
            <person name="Rychlik I."/>
        </authorList>
    </citation>
    <scope>NUCLEOTIDE SEQUENCE</scope>
    <source>
        <strain evidence="1">ET39</strain>
    </source>
</reference>
<dbReference type="Proteomes" id="UP001529340">
    <property type="component" value="Unassembled WGS sequence"/>
</dbReference>
<evidence type="ECO:0000313" key="2">
    <source>
        <dbReference type="Proteomes" id="UP001529340"/>
    </source>
</evidence>
<dbReference type="RefSeq" id="WP_289607233.1">
    <property type="nucleotide sequence ID" value="NZ_JAUDCG010000012.1"/>
</dbReference>
<keyword evidence="1" id="KW-0418">Kinase</keyword>
<organism evidence="1 2">
    <name type="scientific">Amedibacillus dolichus</name>
    <dbReference type="NCBI Taxonomy" id="31971"/>
    <lineage>
        <taxon>Bacteria</taxon>
        <taxon>Bacillati</taxon>
        <taxon>Bacillota</taxon>
        <taxon>Erysipelotrichia</taxon>
        <taxon>Erysipelotrichales</taxon>
        <taxon>Erysipelotrichaceae</taxon>
        <taxon>Amedibacillus</taxon>
    </lineage>
</organism>
<dbReference type="PANTHER" id="PTHR40050">
    <property type="entry name" value="INNER SPORE COAT PROTEIN H"/>
    <property type="match status" value="1"/>
</dbReference>
<name>A0ABT7UAX1_9FIRM</name>
<accession>A0ABT7UAX1</accession>
<protein>
    <submittedName>
        <fullName evidence="1">CotH kinase family protein</fullName>
    </submittedName>
</protein>
<dbReference type="GO" id="GO:0016301">
    <property type="term" value="F:kinase activity"/>
    <property type="evidence" value="ECO:0007669"/>
    <property type="project" value="UniProtKB-KW"/>
</dbReference>